<dbReference type="InterPro" id="IPR000524">
    <property type="entry name" value="Tscrpt_reg_HTH_GntR"/>
</dbReference>
<protein>
    <submittedName>
        <fullName evidence="7">Transcriptional regulatory protein</fullName>
        <ecNumber evidence="7">2.6.1.7</ecNumber>
    </submittedName>
</protein>
<evidence type="ECO:0000256" key="1">
    <source>
        <dbReference type="ARBA" id="ARBA00005384"/>
    </source>
</evidence>
<dbReference type="eggNOG" id="COG1167">
    <property type="taxonomic scope" value="Bacteria"/>
</dbReference>
<dbReference type="GO" id="GO:0016212">
    <property type="term" value="F:kynurenine-oxoglutarate transaminase activity"/>
    <property type="evidence" value="ECO:0007669"/>
    <property type="project" value="UniProtKB-EC"/>
</dbReference>
<dbReference type="Proteomes" id="UP000006242">
    <property type="component" value="Unassembled WGS sequence"/>
</dbReference>
<dbReference type="PROSITE" id="PS50949">
    <property type="entry name" value="HTH_GNTR"/>
    <property type="match status" value="1"/>
</dbReference>
<evidence type="ECO:0000313" key="8">
    <source>
        <dbReference type="Proteomes" id="UP000006242"/>
    </source>
</evidence>
<dbReference type="PANTHER" id="PTHR46577">
    <property type="entry name" value="HTH-TYPE TRANSCRIPTIONAL REGULATORY PROTEIN GABR"/>
    <property type="match status" value="1"/>
</dbReference>
<dbReference type="Gene3D" id="1.10.10.10">
    <property type="entry name" value="Winged helix-like DNA-binding domain superfamily/Winged helix DNA-binding domain"/>
    <property type="match status" value="1"/>
</dbReference>
<evidence type="ECO:0000256" key="4">
    <source>
        <dbReference type="ARBA" id="ARBA00023125"/>
    </source>
</evidence>
<dbReference type="InterPro" id="IPR004839">
    <property type="entry name" value="Aminotransferase_I/II_large"/>
</dbReference>
<dbReference type="SMART" id="SM00345">
    <property type="entry name" value="HTH_GNTR"/>
    <property type="match status" value="1"/>
</dbReference>
<dbReference type="EC" id="2.6.1.7" evidence="7"/>
<evidence type="ECO:0000313" key="7">
    <source>
        <dbReference type="EMBL" id="ERJ18158.1"/>
    </source>
</evidence>
<proteinExistence type="inferred from homology"/>
<comment type="similarity">
    <text evidence="1">In the C-terminal section; belongs to the class-I pyridoxal-phosphate-dependent aminotransferase family.</text>
</comment>
<dbReference type="EMBL" id="AFNV02000022">
    <property type="protein sequence ID" value="ERJ18158.1"/>
    <property type="molecule type" value="Genomic_DNA"/>
</dbReference>
<dbReference type="STRING" id="1033802.SSPSH_002935"/>
<comment type="caution">
    <text evidence="7">The sequence shown here is derived from an EMBL/GenBank/DDBJ whole genome shotgun (WGS) entry which is preliminary data.</text>
</comment>
<dbReference type="Pfam" id="PF00155">
    <property type="entry name" value="Aminotran_1_2"/>
    <property type="match status" value="1"/>
</dbReference>
<gene>
    <name evidence="7" type="ORF">SSPSH_002935</name>
</gene>
<reference evidence="7 8" key="2">
    <citation type="journal article" date="2013" name="PLoS ONE">
        <title>INDIGO - INtegrated Data Warehouse of MIcrobial GenOmes with Examples from the Red Sea Extremophiles.</title>
        <authorList>
            <person name="Alam I."/>
            <person name="Antunes A."/>
            <person name="Kamau A.A."/>
            <person name="Ba Alawi W."/>
            <person name="Kalkatawi M."/>
            <person name="Stingl U."/>
            <person name="Bajic V.B."/>
        </authorList>
    </citation>
    <scope>NUCLEOTIDE SEQUENCE [LARGE SCALE GENOMIC DNA]</scope>
    <source>
        <strain evidence="7 8">E1L3A</strain>
    </source>
</reference>
<keyword evidence="3" id="KW-0805">Transcription regulation</keyword>
<keyword evidence="2" id="KW-0663">Pyridoxal phosphate</keyword>
<dbReference type="GO" id="GO:0030170">
    <property type="term" value="F:pyridoxal phosphate binding"/>
    <property type="evidence" value="ECO:0007669"/>
    <property type="project" value="InterPro"/>
</dbReference>
<keyword evidence="7" id="KW-0808">Transferase</keyword>
<dbReference type="GO" id="GO:0003700">
    <property type="term" value="F:DNA-binding transcription factor activity"/>
    <property type="evidence" value="ECO:0007669"/>
    <property type="project" value="InterPro"/>
</dbReference>
<dbReference type="InterPro" id="IPR036390">
    <property type="entry name" value="WH_DNA-bd_sf"/>
</dbReference>
<dbReference type="OrthoDB" id="9804020at2"/>
<dbReference type="InterPro" id="IPR051446">
    <property type="entry name" value="HTH_trans_reg/aminotransferase"/>
</dbReference>
<keyword evidence="5" id="KW-0804">Transcription</keyword>
<feature type="domain" description="HTH gntR-type" evidence="6">
    <location>
        <begin position="17"/>
        <end position="85"/>
    </location>
</feature>
<evidence type="ECO:0000256" key="2">
    <source>
        <dbReference type="ARBA" id="ARBA00022898"/>
    </source>
</evidence>
<dbReference type="PANTHER" id="PTHR46577:SF1">
    <property type="entry name" value="HTH-TYPE TRANSCRIPTIONAL REGULATORY PROTEIN GABR"/>
    <property type="match status" value="1"/>
</dbReference>
<dbReference type="InterPro" id="IPR036388">
    <property type="entry name" value="WH-like_DNA-bd_sf"/>
</dbReference>
<accession>U2FV08</accession>
<evidence type="ECO:0000259" key="6">
    <source>
        <dbReference type="PROSITE" id="PS50949"/>
    </source>
</evidence>
<organism evidence="7 8">
    <name type="scientific">Salinisphaera shabanensis E1L3A</name>
    <dbReference type="NCBI Taxonomy" id="1033802"/>
    <lineage>
        <taxon>Bacteria</taxon>
        <taxon>Pseudomonadati</taxon>
        <taxon>Pseudomonadota</taxon>
        <taxon>Gammaproteobacteria</taxon>
        <taxon>Salinisphaerales</taxon>
        <taxon>Salinisphaeraceae</taxon>
        <taxon>Salinisphaera</taxon>
    </lineage>
</organism>
<dbReference type="CDD" id="cd00609">
    <property type="entry name" value="AAT_like"/>
    <property type="match status" value="1"/>
</dbReference>
<sequence>MSNDLSRWCATIAASDRPTYHAIADAIADDIQAGRLRAQQKLPPLRALARSLGVNFSTAARGYAEAAQRGLIDGRTGSGSYVRGEIKSDPVRRASTVGPIDMSMNMPPEPGSAALRARLREGFASLGAGYDIYDLLRYQEFGGARRDREAGAAWMARRLPNADPANILVCPGAHSALLGLSASLLRAGDTLACEAISYPGMKGIAAHLGIRPVGLPADRDGLDPDAFAALCAADPPKALYINPTLNNPTTATLPAERRAAIAEIALRYGVPIIEDDPYGCLPKQRLAPIATYAPELTFHVAGLSKVLGAGLRIGYLVTPNVRYTARVSSTMATLSVMANPAMIQLATRWIEDGTVRAATLAIREESMARQQLAARVLAGIDYRSQPEAFHLWLPVPAPWNRIELATRLQQHGIAAVVSDAFAMRAPAPEAVRICLGGTASREDCHRHLEIIHDAIKHLPAMAAGGYGEPFVDYQVGRNTA</sequence>
<dbReference type="InterPro" id="IPR015421">
    <property type="entry name" value="PyrdxlP-dep_Trfase_major"/>
</dbReference>
<keyword evidence="7" id="KW-0032">Aminotransferase</keyword>
<dbReference type="SUPFAM" id="SSF46785">
    <property type="entry name" value="Winged helix' DNA-binding domain"/>
    <property type="match status" value="1"/>
</dbReference>
<reference evidence="7 8" key="1">
    <citation type="journal article" date="2011" name="J. Bacteriol.">
        <title>Genome sequence of Salinisphaera shabanensis, a gammaproteobacterium from the harsh, variable environment of the brine-seawater interface of the Shaban Deep in the Red Sea.</title>
        <authorList>
            <person name="Antunes A."/>
            <person name="Alam I."/>
            <person name="Bajic V.B."/>
            <person name="Stingl U."/>
        </authorList>
    </citation>
    <scope>NUCLEOTIDE SEQUENCE [LARGE SCALE GENOMIC DNA]</scope>
    <source>
        <strain evidence="7 8">E1L3A</strain>
    </source>
</reference>
<dbReference type="InterPro" id="IPR015424">
    <property type="entry name" value="PyrdxlP-dep_Trfase"/>
</dbReference>
<dbReference type="SUPFAM" id="SSF53383">
    <property type="entry name" value="PLP-dependent transferases"/>
    <property type="match status" value="1"/>
</dbReference>
<dbReference type="GO" id="GO:0003677">
    <property type="term" value="F:DNA binding"/>
    <property type="evidence" value="ECO:0007669"/>
    <property type="project" value="UniProtKB-KW"/>
</dbReference>
<keyword evidence="4" id="KW-0238">DNA-binding</keyword>
<evidence type="ECO:0000256" key="5">
    <source>
        <dbReference type="ARBA" id="ARBA00023163"/>
    </source>
</evidence>
<name>U2FV08_9GAMM</name>
<dbReference type="AlphaFoldDB" id="U2FV08"/>
<dbReference type="Pfam" id="PF00392">
    <property type="entry name" value="GntR"/>
    <property type="match status" value="1"/>
</dbReference>
<keyword evidence="8" id="KW-1185">Reference proteome</keyword>
<dbReference type="Gene3D" id="3.40.640.10">
    <property type="entry name" value="Type I PLP-dependent aspartate aminotransferase-like (Major domain)"/>
    <property type="match status" value="1"/>
</dbReference>
<dbReference type="RefSeq" id="WP_006912386.1">
    <property type="nucleotide sequence ID" value="NZ_AFNV02000022.1"/>
</dbReference>
<evidence type="ECO:0000256" key="3">
    <source>
        <dbReference type="ARBA" id="ARBA00023015"/>
    </source>
</evidence>